<organism evidence="1 2">
    <name type="scientific">Moniliophthora roreri (strain MCA 2997)</name>
    <name type="common">Cocoa frosty pod rot fungus</name>
    <name type="synonym">Crinipellis roreri</name>
    <dbReference type="NCBI Taxonomy" id="1381753"/>
    <lineage>
        <taxon>Eukaryota</taxon>
        <taxon>Fungi</taxon>
        <taxon>Dikarya</taxon>
        <taxon>Basidiomycota</taxon>
        <taxon>Agaricomycotina</taxon>
        <taxon>Agaricomycetes</taxon>
        <taxon>Agaricomycetidae</taxon>
        <taxon>Agaricales</taxon>
        <taxon>Marasmiineae</taxon>
        <taxon>Marasmiaceae</taxon>
        <taxon>Moniliophthora</taxon>
    </lineage>
</organism>
<accession>V2XFB6</accession>
<keyword evidence="2" id="KW-1185">Reference proteome</keyword>
<name>V2XFB6_MONRO</name>
<sequence length="91" mass="10525">MLGELASRVINYPSHYAFRIPRQFGRQDSFEQDLEISVVKHSDDESSSKYQLLLRYQTCYERADYGTNIMACKVLYSSLGLRLTSQHGNRA</sequence>
<dbReference type="AlphaFoldDB" id="V2XFB6"/>
<evidence type="ECO:0000313" key="1">
    <source>
        <dbReference type="EMBL" id="ESK91165.1"/>
    </source>
</evidence>
<protein>
    <submittedName>
        <fullName evidence="1">Uncharacterized protein</fullName>
    </submittedName>
</protein>
<dbReference type="Proteomes" id="UP000017559">
    <property type="component" value="Unassembled WGS sequence"/>
</dbReference>
<comment type="caution">
    <text evidence="1">The sequence shown here is derived from an EMBL/GenBank/DDBJ whole genome shotgun (WGS) entry which is preliminary data.</text>
</comment>
<dbReference type="KEGG" id="mrr:Moror_1143"/>
<gene>
    <name evidence="1" type="ORF">Moror_1143</name>
</gene>
<evidence type="ECO:0000313" key="2">
    <source>
        <dbReference type="Proteomes" id="UP000017559"/>
    </source>
</evidence>
<dbReference type="HOGENOM" id="CLU_2427532_0_0_1"/>
<reference evidence="1 2" key="1">
    <citation type="journal article" date="2014" name="BMC Genomics">
        <title>Genome and secretome analysis of the hemibiotrophic fungal pathogen, Moniliophthora roreri, which causes frosty pod rot disease of cacao: mechanisms of the biotrophic and necrotrophic phases.</title>
        <authorList>
            <person name="Meinhardt L.W."/>
            <person name="Costa G.G.L."/>
            <person name="Thomazella D.P.T."/>
            <person name="Teixeira P.J.P.L."/>
            <person name="Carazzolle M.F."/>
            <person name="Schuster S.C."/>
            <person name="Carlson J.E."/>
            <person name="Guiltinan M.J."/>
            <person name="Mieczkowski P."/>
            <person name="Farmer A."/>
            <person name="Ramaraj T."/>
            <person name="Crozier J."/>
            <person name="Davis R.E."/>
            <person name="Shao J."/>
            <person name="Melnick R.L."/>
            <person name="Pereira G.A.G."/>
            <person name="Bailey B.A."/>
        </authorList>
    </citation>
    <scope>NUCLEOTIDE SEQUENCE [LARGE SCALE GENOMIC DNA]</scope>
    <source>
        <strain evidence="1 2">MCA 2997</strain>
    </source>
</reference>
<proteinExistence type="predicted"/>
<dbReference type="EMBL" id="AWSO01000365">
    <property type="protein sequence ID" value="ESK91165.1"/>
    <property type="molecule type" value="Genomic_DNA"/>
</dbReference>